<keyword evidence="6" id="KW-0028">Amino-acid biosynthesis</keyword>
<dbReference type="InterPro" id="IPR006130">
    <property type="entry name" value="Asp/Orn_carbamoylTrfase"/>
</dbReference>
<evidence type="ECO:0000259" key="14">
    <source>
        <dbReference type="Pfam" id="PF02729"/>
    </source>
</evidence>
<dbReference type="GO" id="GO:0042450">
    <property type="term" value="P:L-arginine biosynthetic process via ornithine"/>
    <property type="evidence" value="ECO:0007669"/>
    <property type="project" value="TreeGrafter"/>
</dbReference>
<evidence type="ECO:0000259" key="13">
    <source>
        <dbReference type="Pfam" id="PF00185"/>
    </source>
</evidence>
<dbReference type="InterPro" id="IPR002292">
    <property type="entry name" value="Orn/put_carbamltrans"/>
</dbReference>
<dbReference type="InterPro" id="IPR006132">
    <property type="entry name" value="Asp/Orn_carbamoyltranf_P-bd"/>
</dbReference>
<dbReference type="HAMAP" id="MF_01109">
    <property type="entry name" value="OTCase"/>
    <property type="match status" value="1"/>
</dbReference>
<dbReference type="PRINTS" id="PR00100">
    <property type="entry name" value="AOTCASE"/>
</dbReference>
<evidence type="ECO:0000256" key="10">
    <source>
        <dbReference type="ARBA" id="ARBA00048772"/>
    </source>
</evidence>
<keyword evidence="7" id="KW-0934">Plastid</keyword>
<dbReference type="NCBIfam" id="TIGR00658">
    <property type="entry name" value="orni_carb_tr"/>
    <property type="match status" value="1"/>
</dbReference>
<dbReference type="EMBL" id="JBDFQZ010000005">
    <property type="protein sequence ID" value="KAK9725098.1"/>
    <property type="molecule type" value="Genomic_DNA"/>
</dbReference>
<keyword evidence="8 11" id="KW-0808">Transferase</keyword>
<evidence type="ECO:0000256" key="12">
    <source>
        <dbReference type="SAM" id="MobiDB-lite"/>
    </source>
</evidence>
<dbReference type="InterPro" id="IPR036901">
    <property type="entry name" value="Asp/Orn_carbamoylTrfase_sf"/>
</dbReference>
<feature type="compositionally biased region" description="Low complexity" evidence="12">
    <location>
        <begin position="1"/>
        <end position="13"/>
    </location>
</feature>
<evidence type="ECO:0000256" key="5">
    <source>
        <dbReference type="ARBA" id="ARBA00022571"/>
    </source>
</evidence>
<feature type="region of interest" description="Disordered" evidence="12">
    <location>
        <begin position="1"/>
        <end position="21"/>
    </location>
</feature>
<keyword evidence="5" id="KW-0055">Arginine biosynthesis</keyword>
<dbReference type="EC" id="2.1.3.3" evidence="3"/>
<evidence type="ECO:0000256" key="1">
    <source>
        <dbReference type="ARBA" id="ARBA00004229"/>
    </source>
</evidence>
<keyword evidence="9" id="KW-0809">Transit peptide</keyword>
<comment type="catalytic activity">
    <reaction evidence="10">
        <text>carbamoyl phosphate + L-ornithine = L-citrulline + phosphate + H(+)</text>
        <dbReference type="Rhea" id="RHEA:19513"/>
        <dbReference type="ChEBI" id="CHEBI:15378"/>
        <dbReference type="ChEBI" id="CHEBI:43474"/>
        <dbReference type="ChEBI" id="CHEBI:46911"/>
        <dbReference type="ChEBI" id="CHEBI:57743"/>
        <dbReference type="ChEBI" id="CHEBI:58228"/>
        <dbReference type="EC" id="2.1.3.3"/>
    </reaction>
</comment>
<keyword evidence="4" id="KW-0150">Chloroplast</keyword>
<accession>A0AAW1KW81</accession>
<feature type="domain" description="Aspartate/ornithine carbamoyltransferase Asp/Orn-binding" evidence="13">
    <location>
        <begin position="220"/>
        <end position="371"/>
    </location>
</feature>
<organism evidence="15 16">
    <name type="scientific">Saponaria officinalis</name>
    <name type="common">Common soapwort</name>
    <name type="synonym">Lychnis saponaria</name>
    <dbReference type="NCBI Taxonomy" id="3572"/>
    <lineage>
        <taxon>Eukaryota</taxon>
        <taxon>Viridiplantae</taxon>
        <taxon>Streptophyta</taxon>
        <taxon>Embryophyta</taxon>
        <taxon>Tracheophyta</taxon>
        <taxon>Spermatophyta</taxon>
        <taxon>Magnoliopsida</taxon>
        <taxon>eudicotyledons</taxon>
        <taxon>Gunneridae</taxon>
        <taxon>Pentapetalae</taxon>
        <taxon>Caryophyllales</taxon>
        <taxon>Caryophyllaceae</taxon>
        <taxon>Caryophylleae</taxon>
        <taxon>Saponaria</taxon>
    </lineage>
</organism>
<keyword evidence="16" id="KW-1185">Reference proteome</keyword>
<dbReference type="FunFam" id="3.40.50.1370:FF:000008">
    <property type="entry name" value="Ornithine carbamoyltransferase"/>
    <property type="match status" value="1"/>
</dbReference>
<dbReference type="GO" id="GO:0019240">
    <property type="term" value="P:citrulline biosynthetic process"/>
    <property type="evidence" value="ECO:0007669"/>
    <property type="project" value="TreeGrafter"/>
</dbReference>
<evidence type="ECO:0000256" key="3">
    <source>
        <dbReference type="ARBA" id="ARBA00013007"/>
    </source>
</evidence>
<dbReference type="Pfam" id="PF00185">
    <property type="entry name" value="OTCace"/>
    <property type="match status" value="1"/>
</dbReference>
<dbReference type="GO" id="GO:0016597">
    <property type="term" value="F:amino acid binding"/>
    <property type="evidence" value="ECO:0007669"/>
    <property type="project" value="InterPro"/>
</dbReference>
<evidence type="ECO:0000256" key="2">
    <source>
        <dbReference type="ARBA" id="ARBA00007805"/>
    </source>
</evidence>
<protein>
    <recommendedName>
        <fullName evidence="3">ornithine carbamoyltransferase</fullName>
        <ecNumber evidence="3">2.1.3.3</ecNumber>
    </recommendedName>
</protein>
<evidence type="ECO:0000256" key="9">
    <source>
        <dbReference type="ARBA" id="ARBA00022946"/>
    </source>
</evidence>
<dbReference type="GO" id="GO:0009507">
    <property type="term" value="C:chloroplast"/>
    <property type="evidence" value="ECO:0007669"/>
    <property type="project" value="UniProtKB-SubCell"/>
</dbReference>
<dbReference type="PANTHER" id="PTHR45753">
    <property type="entry name" value="ORNITHINE CARBAMOYLTRANSFERASE, MITOCHONDRIAL"/>
    <property type="match status" value="1"/>
</dbReference>
<comment type="subcellular location">
    <subcellularLocation>
        <location evidence="1">Plastid</location>
        <location evidence="1">Chloroplast</location>
    </subcellularLocation>
</comment>
<evidence type="ECO:0000313" key="16">
    <source>
        <dbReference type="Proteomes" id="UP001443914"/>
    </source>
</evidence>
<sequence>MAAAISTTSSSQSPSPPRLNTLSSRYSTLLRRISAAPLSSSPFIRRNLTCHASSSVTSSPPSSALSPAKVDKKDFLHITDYDKATILKILDRAIEVKALLKSGDRSFQPFKGKSMAMIFAKPSMRTRVSFETGFFLLGGHALYLGPNDIQMGKREETRDIARVLCRYNDIIMARVFAHQDILDLAKYASVPVVNGLTDYNHPCQIMADALTMIEHVGGIEGTKVVYVGDGNNIVHSWLLLAAVIPFHFVCACPKGFEPDQKTVEKARAAGISKIEITNDVKEAVIGADVVYSDVWASMGQKEEAEYRRKVFQGFQVDEALMKLAGPKAYFMHCLPAERGVEVTDGVIEAPNSIVFPQAENRMHAQNAIMLHVLEA</sequence>
<dbReference type="GO" id="GO:0004585">
    <property type="term" value="F:ornithine carbamoyltransferase activity"/>
    <property type="evidence" value="ECO:0007669"/>
    <property type="project" value="UniProtKB-EC"/>
</dbReference>
<dbReference type="Proteomes" id="UP001443914">
    <property type="component" value="Unassembled WGS sequence"/>
</dbReference>
<feature type="domain" description="Aspartate/ornithine carbamoyltransferase carbamoyl-P binding" evidence="14">
    <location>
        <begin position="73"/>
        <end position="214"/>
    </location>
</feature>
<evidence type="ECO:0000256" key="6">
    <source>
        <dbReference type="ARBA" id="ARBA00022605"/>
    </source>
</evidence>
<proteinExistence type="inferred from homology"/>
<evidence type="ECO:0000256" key="4">
    <source>
        <dbReference type="ARBA" id="ARBA00022528"/>
    </source>
</evidence>
<dbReference type="InterPro" id="IPR024904">
    <property type="entry name" value="OTCase_ArgI"/>
</dbReference>
<name>A0AAW1KW81_SAPOF</name>
<comment type="similarity">
    <text evidence="2">Belongs to the aspartate/ornithine carbamoyltransferase superfamily. OTCase family.</text>
</comment>
<evidence type="ECO:0000256" key="11">
    <source>
        <dbReference type="RuleBase" id="RU003634"/>
    </source>
</evidence>
<dbReference type="InterPro" id="IPR006131">
    <property type="entry name" value="Asp_carbamoyltransf_Asp/Orn-bd"/>
</dbReference>
<reference evidence="15" key="1">
    <citation type="submission" date="2024-03" db="EMBL/GenBank/DDBJ databases">
        <title>WGS assembly of Saponaria officinalis var. Norfolk2.</title>
        <authorList>
            <person name="Jenkins J."/>
            <person name="Shu S."/>
            <person name="Grimwood J."/>
            <person name="Barry K."/>
            <person name="Goodstein D."/>
            <person name="Schmutz J."/>
            <person name="Leebens-Mack J."/>
            <person name="Osbourn A."/>
        </authorList>
    </citation>
    <scope>NUCLEOTIDE SEQUENCE [LARGE SCALE GENOMIC DNA]</scope>
    <source>
        <strain evidence="15">JIC</strain>
    </source>
</reference>
<dbReference type="Pfam" id="PF02729">
    <property type="entry name" value="OTCace_N"/>
    <property type="match status" value="1"/>
</dbReference>
<gene>
    <name evidence="15" type="ORF">RND81_05G122500</name>
</gene>
<dbReference type="FunFam" id="3.40.50.1370:FF:000015">
    <property type="entry name" value="ornithine carbamoyltransferase, chloroplastic"/>
    <property type="match status" value="1"/>
</dbReference>
<comment type="caution">
    <text evidence="15">The sequence shown here is derived from an EMBL/GenBank/DDBJ whole genome shotgun (WGS) entry which is preliminary data.</text>
</comment>
<evidence type="ECO:0000313" key="15">
    <source>
        <dbReference type="EMBL" id="KAK9725098.1"/>
    </source>
</evidence>
<dbReference type="PRINTS" id="PR00102">
    <property type="entry name" value="OTCASE"/>
</dbReference>
<dbReference type="SUPFAM" id="SSF53671">
    <property type="entry name" value="Aspartate/ornithine carbamoyltransferase"/>
    <property type="match status" value="1"/>
</dbReference>
<evidence type="ECO:0000256" key="8">
    <source>
        <dbReference type="ARBA" id="ARBA00022679"/>
    </source>
</evidence>
<dbReference type="PANTHER" id="PTHR45753:SF3">
    <property type="entry name" value="ORNITHINE TRANSCARBAMYLASE, MITOCHONDRIAL"/>
    <property type="match status" value="1"/>
</dbReference>
<dbReference type="Gene3D" id="3.40.50.1370">
    <property type="entry name" value="Aspartate/ornithine carbamoyltransferase"/>
    <property type="match status" value="2"/>
</dbReference>
<dbReference type="AlphaFoldDB" id="A0AAW1KW81"/>
<dbReference type="NCBIfam" id="NF001986">
    <property type="entry name" value="PRK00779.1"/>
    <property type="match status" value="1"/>
</dbReference>
<evidence type="ECO:0000256" key="7">
    <source>
        <dbReference type="ARBA" id="ARBA00022640"/>
    </source>
</evidence>